<keyword evidence="4" id="KW-1185">Reference proteome</keyword>
<dbReference type="STRING" id="754252.PFREUD_00440"/>
<reference evidence="3 4" key="1">
    <citation type="journal article" date="2010" name="PLoS ONE">
        <title>The complete genome of Propionibacterium freudenreichii CIRM-BIA1, a hardy actinobacterium with food and probiotic applications.</title>
        <authorList>
            <person name="Falentin H."/>
            <person name="Deutsch S.M."/>
            <person name="Jan G."/>
            <person name="Loux V."/>
            <person name="Thierry A."/>
            <person name="Parayre S."/>
            <person name="Maillard M.B."/>
            <person name="Dherbecourt J."/>
            <person name="Cousin F.J."/>
            <person name="Jardin J."/>
            <person name="Siguier P."/>
            <person name="Couloux A."/>
            <person name="Barbe V."/>
            <person name="Vacherie B."/>
            <person name="Wincker P."/>
            <person name="Gibrat J.F."/>
            <person name="Gaillardin C."/>
            <person name="Lortal S."/>
        </authorList>
    </citation>
    <scope>NUCLEOTIDE SEQUENCE [LARGE SCALE GENOMIC DNA]</scope>
    <source>
        <strain evidence="4">ATCC 9614 / DSM 4902 / CIP 103027 / NCIMB 8099 / CIRM-BIA1</strain>
    </source>
</reference>
<evidence type="ECO:0000313" key="3">
    <source>
        <dbReference type="EMBL" id="CBL55544.1"/>
    </source>
</evidence>
<keyword evidence="2" id="KW-0472">Membrane</keyword>
<keyword evidence="2" id="KW-0812">Transmembrane</keyword>
<accession>D7GHH2</accession>
<proteinExistence type="predicted"/>
<sequence>MWNAVLVLTCLSAGLLVGTAVQARLRAPGQTAAPRGRRVDPLTAAAAGLLVAGTLGQALIGQEIYDRYLITLVPLLCGPLLGSLAARPAATSAASPGASATPRAVPPRSSSPSRASVPTTSRWAGAVGLVVVAALSWSVTASTLARDGAQWRAAERLVARGVSATDIDAGFEWLGWHSSRPMVTGSGVVGAHGYTSSFADTRACYTVSQSPLPDMAMVETVHYPRFAVAGSSTLWVQRSADC</sequence>
<evidence type="ECO:0000256" key="1">
    <source>
        <dbReference type="SAM" id="MobiDB-lite"/>
    </source>
</evidence>
<dbReference type="EMBL" id="FN806773">
    <property type="protein sequence ID" value="CBL55544.1"/>
    <property type="molecule type" value="Genomic_DNA"/>
</dbReference>
<dbReference type="KEGG" id="pfr:PFREUD_00440"/>
<name>D7GHH2_PROFC</name>
<gene>
    <name evidence="3" type="ordered locus">PFREUD_00440</name>
</gene>
<feature type="transmembrane region" description="Helical" evidence="2">
    <location>
        <begin position="123"/>
        <end position="145"/>
    </location>
</feature>
<organism evidence="3 4">
    <name type="scientific">Propionibacterium freudenreichii subsp. shermanii (strain ATCC 9614 / DSM 4902 / CIP 103027 / NCIMB 8099 / CIRM-BIA1)</name>
    <dbReference type="NCBI Taxonomy" id="754252"/>
    <lineage>
        <taxon>Bacteria</taxon>
        <taxon>Bacillati</taxon>
        <taxon>Actinomycetota</taxon>
        <taxon>Actinomycetes</taxon>
        <taxon>Propionibacteriales</taxon>
        <taxon>Propionibacteriaceae</taxon>
        <taxon>Propionibacterium</taxon>
    </lineage>
</organism>
<feature type="transmembrane region" description="Helical" evidence="2">
    <location>
        <begin position="42"/>
        <end position="61"/>
    </location>
</feature>
<feature type="transmembrane region" description="Helical" evidence="2">
    <location>
        <begin position="68"/>
        <end position="86"/>
    </location>
</feature>
<evidence type="ECO:0000313" key="4">
    <source>
        <dbReference type="Proteomes" id="UP000000936"/>
    </source>
</evidence>
<dbReference type="HOGENOM" id="CLU_100201_0_0_11"/>
<protein>
    <submittedName>
        <fullName evidence="3">Uncharacterized protein</fullName>
    </submittedName>
</protein>
<feature type="region of interest" description="Disordered" evidence="1">
    <location>
        <begin position="92"/>
        <end position="119"/>
    </location>
</feature>
<dbReference type="AlphaFoldDB" id="D7GHH2"/>
<keyword evidence="2" id="KW-1133">Transmembrane helix</keyword>
<evidence type="ECO:0000256" key="2">
    <source>
        <dbReference type="SAM" id="Phobius"/>
    </source>
</evidence>
<dbReference type="Proteomes" id="UP000000936">
    <property type="component" value="Chromosome"/>
</dbReference>